<protein>
    <submittedName>
        <fullName evidence="1">Transposase, IS605 OrfB family protein</fullName>
    </submittedName>
</protein>
<organism evidence="1 2">
    <name type="scientific">Neobacillus bataviensis LMG 21833</name>
    <dbReference type="NCBI Taxonomy" id="1117379"/>
    <lineage>
        <taxon>Bacteria</taxon>
        <taxon>Bacillati</taxon>
        <taxon>Bacillota</taxon>
        <taxon>Bacilli</taxon>
        <taxon>Bacillales</taxon>
        <taxon>Bacillaceae</taxon>
        <taxon>Neobacillus</taxon>
    </lineage>
</organism>
<dbReference type="PATRIC" id="fig|1117379.3.peg.5212"/>
<proteinExistence type="predicted"/>
<name>K6BUM5_9BACI</name>
<dbReference type="EMBL" id="AJLS01000183">
    <property type="protein sequence ID" value="EKN62615.1"/>
    <property type="molecule type" value="Genomic_DNA"/>
</dbReference>
<gene>
    <name evidence="1" type="ORF">BABA_25166</name>
</gene>
<evidence type="ECO:0000313" key="2">
    <source>
        <dbReference type="Proteomes" id="UP000006316"/>
    </source>
</evidence>
<evidence type="ECO:0000313" key="1">
    <source>
        <dbReference type="EMBL" id="EKN62615.1"/>
    </source>
</evidence>
<sequence length="104" mass="11780">MKRFGISIHEAASFVIARRALGFKEILPPVLHALLPEKITGMHHWAQWAYISKILKDVRVCAFYQSDLFDIDKFRSTNEFFAPGTLTNLEQKGLSKLKSGKTAS</sequence>
<dbReference type="AlphaFoldDB" id="K6BUM5"/>
<dbReference type="Proteomes" id="UP000006316">
    <property type="component" value="Unassembled WGS sequence"/>
</dbReference>
<reference evidence="1 2" key="1">
    <citation type="journal article" date="2012" name="Front. Microbiol.">
        <title>Redundancy and modularity in membrane-associated dissimilatory nitrate reduction in Bacillus.</title>
        <authorList>
            <person name="Heylen K."/>
            <person name="Keltjens J."/>
        </authorList>
    </citation>
    <scope>NUCLEOTIDE SEQUENCE [LARGE SCALE GENOMIC DNA]</scope>
    <source>
        <strain evidence="2">LMG 21833T</strain>
    </source>
</reference>
<comment type="caution">
    <text evidence="1">The sequence shown here is derived from an EMBL/GenBank/DDBJ whole genome shotgun (WGS) entry which is preliminary data.</text>
</comment>
<keyword evidence="2" id="KW-1185">Reference proteome</keyword>
<accession>K6BUM5</accession>